<accession>A0ABN3GFE8</accession>
<dbReference type="SUPFAM" id="SSF140453">
    <property type="entry name" value="EsxAB dimer-like"/>
    <property type="match status" value="1"/>
</dbReference>
<sequence length="96" mass="10421">MGNSRIAMSYEELEAATAEIASQSGEMTSTLADLRTQLDALDWEGADKAAYEEAKAQWDASFDKINDILEAVGRAVDNAKNRYQETEAANAARFGA</sequence>
<evidence type="ECO:0000313" key="3">
    <source>
        <dbReference type="Proteomes" id="UP001501584"/>
    </source>
</evidence>
<gene>
    <name evidence="2" type="ORF">GCM10010403_50820</name>
</gene>
<proteinExistence type="inferred from homology"/>
<comment type="caution">
    <text evidence="2">The sequence shown here is derived from an EMBL/GenBank/DDBJ whole genome shotgun (WGS) entry which is preliminary data.</text>
</comment>
<dbReference type="EMBL" id="BAAASX010000012">
    <property type="protein sequence ID" value="GAA2350388.1"/>
    <property type="molecule type" value="Genomic_DNA"/>
</dbReference>
<name>A0ABN3GFE8_9ACTN</name>
<organism evidence="2 3">
    <name type="scientific">Glycomyces rutgersensis</name>
    <dbReference type="NCBI Taxonomy" id="58115"/>
    <lineage>
        <taxon>Bacteria</taxon>
        <taxon>Bacillati</taxon>
        <taxon>Actinomycetota</taxon>
        <taxon>Actinomycetes</taxon>
        <taxon>Glycomycetales</taxon>
        <taxon>Glycomycetaceae</taxon>
        <taxon>Glycomyces</taxon>
    </lineage>
</organism>
<dbReference type="NCBIfam" id="TIGR03930">
    <property type="entry name" value="WXG100_ESAT6"/>
    <property type="match status" value="1"/>
</dbReference>
<evidence type="ECO:0000256" key="1">
    <source>
        <dbReference type="RuleBase" id="RU362001"/>
    </source>
</evidence>
<evidence type="ECO:0000313" key="2">
    <source>
        <dbReference type="EMBL" id="GAA2350388.1"/>
    </source>
</evidence>
<dbReference type="InterPro" id="IPR010310">
    <property type="entry name" value="T7SS_ESAT-6-like"/>
</dbReference>
<dbReference type="InterPro" id="IPR036689">
    <property type="entry name" value="ESAT-6-like_sf"/>
</dbReference>
<comment type="similarity">
    <text evidence="1">Belongs to the WXG100 family.</text>
</comment>
<reference evidence="2 3" key="1">
    <citation type="journal article" date="2019" name="Int. J. Syst. Evol. Microbiol.">
        <title>The Global Catalogue of Microorganisms (GCM) 10K type strain sequencing project: providing services to taxonomists for standard genome sequencing and annotation.</title>
        <authorList>
            <consortium name="The Broad Institute Genomics Platform"/>
            <consortium name="The Broad Institute Genome Sequencing Center for Infectious Disease"/>
            <person name="Wu L."/>
            <person name="Ma J."/>
        </authorList>
    </citation>
    <scope>NUCLEOTIDE SEQUENCE [LARGE SCALE GENOMIC DNA]</scope>
    <source>
        <strain evidence="2 3">JCM 6238</strain>
    </source>
</reference>
<protein>
    <recommendedName>
        <fullName evidence="1">ESAT-6-like protein</fullName>
    </recommendedName>
</protein>
<dbReference type="Proteomes" id="UP001501584">
    <property type="component" value="Unassembled WGS sequence"/>
</dbReference>
<dbReference type="Pfam" id="PF06013">
    <property type="entry name" value="WXG100"/>
    <property type="match status" value="1"/>
</dbReference>
<dbReference type="Gene3D" id="1.10.287.1060">
    <property type="entry name" value="ESAT-6-like"/>
    <property type="match status" value="1"/>
</dbReference>
<keyword evidence="3" id="KW-1185">Reference proteome</keyword>